<dbReference type="AlphaFoldDB" id="A0A8U0IIE3"/>
<name>A0A8U0IIE3_9EURY</name>
<proteinExistence type="predicted"/>
<dbReference type="Pfam" id="PF18545">
    <property type="entry name" value="HalOD1"/>
    <property type="match status" value="1"/>
</dbReference>
<evidence type="ECO:0000313" key="3">
    <source>
        <dbReference type="EMBL" id="UPW00465.1"/>
    </source>
</evidence>
<dbReference type="Proteomes" id="UP000830434">
    <property type="component" value="Chromosome"/>
</dbReference>
<dbReference type="RefSeq" id="WP_248654876.1">
    <property type="nucleotide sequence ID" value="NZ_CP096658.1"/>
</dbReference>
<gene>
    <name evidence="3" type="ORF">M0R88_18430</name>
</gene>
<dbReference type="KEGG" id="haxz:M0R88_18430"/>
<protein>
    <recommendedName>
        <fullName evidence="2">Halobacterial output domain-containing protein</fullName>
    </recommendedName>
</protein>
<dbReference type="EMBL" id="CP096658">
    <property type="protein sequence ID" value="UPW00465.1"/>
    <property type="molecule type" value="Genomic_DNA"/>
</dbReference>
<evidence type="ECO:0000259" key="2">
    <source>
        <dbReference type="Pfam" id="PF18545"/>
    </source>
</evidence>
<dbReference type="GeneID" id="72191875"/>
<organism evidence="3 4">
    <name type="scientific">Halorussus gelatinilyticus</name>
    <dbReference type="NCBI Taxonomy" id="2937524"/>
    <lineage>
        <taxon>Archaea</taxon>
        <taxon>Methanobacteriati</taxon>
        <taxon>Methanobacteriota</taxon>
        <taxon>Stenosarchaea group</taxon>
        <taxon>Halobacteria</taxon>
        <taxon>Halobacteriales</taxon>
        <taxon>Haladaptataceae</taxon>
        <taxon>Halorussus</taxon>
    </lineage>
</organism>
<evidence type="ECO:0000313" key="4">
    <source>
        <dbReference type="Proteomes" id="UP000830434"/>
    </source>
</evidence>
<evidence type="ECO:0000256" key="1">
    <source>
        <dbReference type="SAM" id="MobiDB-lite"/>
    </source>
</evidence>
<accession>A0A8U0IIE3</accession>
<feature type="domain" description="Halobacterial output" evidence="2">
    <location>
        <begin position="32"/>
        <end position="98"/>
    </location>
</feature>
<feature type="region of interest" description="Disordered" evidence="1">
    <location>
        <begin position="1"/>
        <end position="26"/>
    </location>
</feature>
<keyword evidence="4" id="KW-1185">Reference proteome</keyword>
<sequence>MGNDTNENPRLTESPDRSGVYRATYDPDGPATLSDVIIEAIAEVADVDPTETVIPIAERIDPDALDSLFADDEGKAQTTFRVCGLEVLVRSDGRVRIVDEPVSDD</sequence>
<dbReference type="InterPro" id="IPR040624">
    <property type="entry name" value="HalOD1"/>
</dbReference>
<reference evidence="3" key="1">
    <citation type="submission" date="2022-04" db="EMBL/GenBank/DDBJ databases">
        <title>Diverse halophilic archaea isolated from saline environments.</title>
        <authorList>
            <person name="Cui H.-L."/>
        </authorList>
    </citation>
    <scope>NUCLEOTIDE SEQUENCE</scope>
    <source>
        <strain evidence="3">XZYJT40</strain>
    </source>
</reference>
<feature type="compositionally biased region" description="Polar residues" evidence="1">
    <location>
        <begin position="1"/>
        <end position="11"/>
    </location>
</feature>